<keyword evidence="3" id="KW-1185">Reference proteome</keyword>
<dbReference type="AlphaFoldDB" id="A0AAD4YHV5"/>
<feature type="transmembrane region" description="Helical" evidence="1">
    <location>
        <begin position="74"/>
        <end position="94"/>
    </location>
</feature>
<organism evidence="2 3">
    <name type="scientific">Ovis ammon polii</name>
    <dbReference type="NCBI Taxonomy" id="230172"/>
    <lineage>
        <taxon>Eukaryota</taxon>
        <taxon>Metazoa</taxon>
        <taxon>Chordata</taxon>
        <taxon>Craniata</taxon>
        <taxon>Vertebrata</taxon>
        <taxon>Euteleostomi</taxon>
        <taxon>Mammalia</taxon>
        <taxon>Eutheria</taxon>
        <taxon>Laurasiatheria</taxon>
        <taxon>Artiodactyla</taxon>
        <taxon>Ruminantia</taxon>
        <taxon>Pecora</taxon>
        <taxon>Bovidae</taxon>
        <taxon>Caprinae</taxon>
        <taxon>Ovis</taxon>
    </lineage>
</organism>
<evidence type="ECO:0000313" key="2">
    <source>
        <dbReference type="EMBL" id="KAI4547902.1"/>
    </source>
</evidence>
<comment type="caution">
    <text evidence="2">The sequence shown here is derived from an EMBL/GenBank/DDBJ whole genome shotgun (WGS) entry which is preliminary data.</text>
</comment>
<keyword evidence="1" id="KW-0472">Membrane</keyword>
<protein>
    <submittedName>
        <fullName evidence="2">Uncharacterized protein</fullName>
    </submittedName>
</protein>
<keyword evidence="1" id="KW-1133">Transmembrane helix</keyword>
<sequence length="152" mass="17061">MWLSTVPCKGVSQPWLLRCSYTLGFSLASQLPLCGSEDTPTSSRMPGHHGALSKVPCAIHTNKTIQHGFPILRYFYLLSLCIILLCMRLCFIPTSNGLNVGKFKLIIGSYHIRFSHHVSLKVKVKVAQWCPTLCDPMGYTVLEFSRPEYRTG</sequence>
<proteinExistence type="predicted"/>
<evidence type="ECO:0000256" key="1">
    <source>
        <dbReference type="SAM" id="Phobius"/>
    </source>
</evidence>
<evidence type="ECO:0000313" key="3">
    <source>
        <dbReference type="Proteomes" id="UP001214576"/>
    </source>
</evidence>
<keyword evidence="1" id="KW-0812">Transmembrane</keyword>
<accession>A0AAD4YHV5</accession>
<dbReference type="Proteomes" id="UP001214576">
    <property type="component" value="Unassembled WGS sequence"/>
</dbReference>
<dbReference type="EMBL" id="JAKZEL010000001">
    <property type="protein sequence ID" value="KAI4547902.1"/>
    <property type="molecule type" value="Genomic_DNA"/>
</dbReference>
<gene>
    <name evidence="2" type="ORF">MG293_000232</name>
</gene>
<name>A0AAD4YHV5_OVIAM</name>
<reference evidence="2" key="1">
    <citation type="submission" date="2022-03" db="EMBL/GenBank/DDBJ databases">
        <title>Genomic analyses of argali, domestic sheep and their hybrids provide insights into chromosomal evolution, heterosis and genetic basis of agronomic traits.</title>
        <authorList>
            <person name="Li M."/>
        </authorList>
    </citation>
    <scope>NUCLEOTIDE SEQUENCE</scope>
    <source>
        <strain evidence="2">CAU-MHL-2022a</strain>
        <tissue evidence="2">Skin</tissue>
    </source>
</reference>